<keyword evidence="3" id="KW-1185">Reference proteome</keyword>
<keyword evidence="1" id="KW-0472">Membrane</keyword>
<feature type="transmembrane region" description="Helical" evidence="1">
    <location>
        <begin position="15"/>
        <end position="36"/>
    </location>
</feature>
<gene>
    <name evidence="2" type="ORF">GCM10025869_13400</name>
</gene>
<organism evidence="2 3">
    <name type="scientific">Homoserinibacter gongjuensis</name>
    <dbReference type="NCBI Taxonomy" id="1162968"/>
    <lineage>
        <taxon>Bacteria</taxon>
        <taxon>Bacillati</taxon>
        <taxon>Actinomycetota</taxon>
        <taxon>Actinomycetes</taxon>
        <taxon>Micrococcales</taxon>
        <taxon>Microbacteriaceae</taxon>
        <taxon>Homoserinibacter</taxon>
    </lineage>
</organism>
<keyword evidence="1" id="KW-1133">Transmembrane helix</keyword>
<proteinExistence type="predicted"/>
<name>A0ABQ6JTI4_9MICO</name>
<comment type="caution">
    <text evidence="2">The sequence shown here is derived from an EMBL/GenBank/DDBJ whole genome shotgun (WGS) entry which is preliminary data.</text>
</comment>
<feature type="transmembrane region" description="Helical" evidence="1">
    <location>
        <begin position="57"/>
        <end position="78"/>
    </location>
</feature>
<protein>
    <submittedName>
        <fullName evidence="2">Uncharacterized protein</fullName>
    </submittedName>
</protein>
<dbReference type="EMBL" id="BSVA01000001">
    <property type="protein sequence ID" value="GMA90811.1"/>
    <property type="molecule type" value="Genomic_DNA"/>
</dbReference>
<dbReference type="Proteomes" id="UP001157069">
    <property type="component" value="Unassembled WGS sequence"/>
</dbReference>
<sequence>MDTGTIIELVTVRTWPAFALAVAIVAAASALAALILHRGVRLLARHRGWDYGRIGRIVGPFLTLVAVVGMWIAVRVTLPSPTGSTPSDASPSSS</sequence>
<dbReference type="RefSeq" id="WP_284298759.1">
    <property type="nucleotide sequence ID" value="NZ_BSVA01000001.1"/>
</dbReference>
<reference evidence="3" key="1">
    <citation type="journal article" date="2019" name="Int. J. Syst. Evol. Microbiol.">
        <title>The Global Catalogue of Microorganisms (GCM) 10K type strain sequencing project: providing services to taxonomists for standard genome sequencing and annotation.</title>
        <authorList>
            <consortium name="The Broad Institute Genomics Platform"/>
            <consortium name="The Broad Institute Genome Sequencing Center for Infectious Disease"/>
            <person name="Wu L."/>
            <person name="Ma J."/>
        </authorList>
    </citation>
    <scope>NUCLEOTIDE SEQUENCE [LARGE SCALE GENOMIC DNA]</scope>
    <source>
        <strain evidence="3">NBRC 108755</strain>
    </source>
</reference>
<evidence type="ECO:0000313" key="3">
    <source>
        <dbReference type="Proteomes" id="UP001157069"/>
    </source>
</evidence>
<accession>A0ABQ6JTI4</accession>
<evidence type="ECO:0000256" key="1">
    <source>
        <dbReference type="SAM" id="Phobius"/>
    </source>
</evidence>
<evidence type="ECO:0000313" key="2">
    <source>
        <dbReference type="EMBL" id="GMA90811.1"/>
    </source>
</evidence>
<keyword evidence="1" id="KW-0812">Transmembrane</keyword>